<evidence type="ECO:0000256" key="2">
    <source>
        <dbReference type="ARBA" id="ARBA00022692"/>
    </source>
</evidence>
<dbReference type="SUPFAM" id="SSF81452">
    <property type="entry name" value="Cytochrome c oxidase subunit III-like"/>
    <property type="match status" value="1"/>
</dbReference>
<keyword evidence="4 6" id="KW-0472">Membrane</keyword>
<dbReference type="GO" id="GO:0005886">
    <property type="term" value="C:plasma membrane"/>
    <property type="evidence" value="ECO:0007669"/>
    <property type="project" value="UniProtKB-SubCell"/>
</dbReference>
<name>A0A845U854_9PROT</name>
<evidence type="ECO:0000313" key="8">
    <source>
        <dbReference type="EMBL" id="NDU42579.1"/>
    </source>
</evidence>
<keyword evidence="3 6" id="KW-1133">Transmembrane helix</keyword>
<dbReference type="EMBL" id="WNJL01000030">
    <property type="protein sequence ID" value="NDU42579.1"/>
    <property type="molecule type" value="Genomic_DNA"/>
</dbReference>
<keyword evidence="2 5" id="KW-0812">Transmembrane</keyword>
<evidence type="ECO:0000256" key="3">
    <source>
        <dbReference type="ARBA" id="ARBA00022989"/>
    </source>
</evidence>
<dbReference type="Gene3D" id="1.20.120.80">
    <property type="entry name" value="Cytochrome c oxidase, subunit III, four-helix bundle"/>
    <property type="match status" value="1"/>
</dbReference>
<evidence type="ECO:0000313" key="9">
    <source>
        <dbReference type="EMBL" id="NDU43646.1"/>
    </source>
</evidence>
<dbReference type="InterPro" id="IPR013833">
    <property type="entry name" value="Cyt_c_oxidase_su3_a-hlx"/>
</dbReference>
<evidence type="ECO:0000256" key="5">
    <source>
        <dbReference type="RuleBase" id="RU003376"/>
    </source>
</evidence>
<dbReference type="EMBL" id="WNJL01000038">
    <property type="protein sequence ID" value="NDU43646.1"/>
    <property type="molecule type" value="Genomic_DNA"/>
</dbReference>
<evidence type="ECO:0000256" key="6">
    <source>
        <dbReference type="SAM" id="Phobius"/>
    </source>
</evidence>
<feature type="transmembrane region" description="Helical" evidence="6">
    <location>
        <begin position="55"/>
        <end position="74"/>
    </location>
</feature>
<gene>
    <name evidence="8" type="ORF">GL267_07960</name>
    <name evidence="9" type="ORF">GL267_13750</name>
</gene>
<dbReference type="RefSeq" id="WP_163097797.1">
    <property type="nucleotide sequence ID" value="NZ_CP127524.1"/>
</dbReference>
<feature type="transmembrane region" description="Helical" evidence="6">
    <location>
        <begin position="164"/>
        <end position="183"/>
    </location>
</feature>
<sequence>MAENGYASLMDPAPERAKRGAFFFLTLFASIVFAMWDLARFLWGGTGVPSTLNMGVGIGLTVLMLISLVPVFGAQRKLNQGDDKGILSSMGALLVVAVIMICGIVYSWTSLPISSGYGGIYDITTGWFLLHFVAAILAFLATIMKGSRTPERAKRERWVSYNVLMYWGGMVVLWVVFFGIFYLA</sequence>
<comment type="subcellular location">
    <subcellularLocation>
        <location evidence="5">Cell membrane</location>
        <topology evidence="5">Multi-pass membrane protein</topology>
    </subcellularLocation>
    <subcellularLocation>
        <location evidence="1">Membrane</location>
        <topology evidence="1">Multi-pass membrane protein</topology>
    </subcellularLocation>
</comment>
<dbReference type="InterPro" id="IPR035973">
    <property type="entry name" value="Cyt_c_oxidase_su3-like_sf"/>
</dbReference>
<protein>
    <submittedName>
        <fullName evidence="9">Cytochrome C oxidase subunit III</fullName>
    </submittedName>
</protein>
<feature type="transmembrane region" description="Helical" evidence="6">
    <location>
        <begin position="120"/>
        <end position="143"/>
    </location>
</feature>
<dbReference type="PROSITE" id="PS50253">
    <property type="entry name" value="COX3"/>
    <property type="match status" value="1"/>
</dbReference>
<comment type="similarity">
    <text evidence="5">Belongs to the cytochrome c oxidase subunit 3 family.</text>
</comment>
<dbReference type="GO" id="GO:0022904">
    <property type="term" value="P:respiratory electron transport chain"/>
    <property type="evidence" value="ECO:0007669"/>
    <property type="project" value="InterPro"/>
</dbReference>
<organism evidence="9">
    <name type="scientific">Acidithiobacillus ferrianus</name>
    <dbReference type="NCBI Taxonomy" id="2678518"/>
    <lineage>
        <taxon>Bacteria</taxon>
        <taxon>Pseudomonadati</taxon>
        <taxon>Pseudomonadota</taxon>
        <taxon>Acidithiobacillia</taxon>
        <taxon>Acidithiobacillales</taxon>
        <taxon>Acidithiobacillaceae</taxon>
        <taxon>Acidithiobacillus</taxon>
    </lineage>
</organism>
<feature type="transmembrane region" description="Helical" evidence="6">
    <location>
        <begin position="21"/>
        <end position="43"/>
    </location>
</feature>
<dbReference type="GO" id="GO:0004129">
    <property type="term" value="F:cytochrome-c oxidase activity"/>
    <property type="evidence" value="ECO:0007669"/>
    <property type="project" value="InterPro"/>
</dbReference>
<accession>A0A845U854</accession>
<proteinExistence type="inferred from homology"/>
<dbReference type="InterPro" id="IPR000298">
    <property type="entry name" value="Cyt_c_oxidase-like_su3"/>
</dbReference>
<comment type="caution">
    <text evidence="9">The sequence shown here is derived from an EMBL/GenBank/DDBJ whole genome shotgun (WGS) entry which is preliminary data.</text>
</comment>
<reference evidence="9" key="1">
    <citation type="submission" date="2019-11" db="EMBL/GenBank/DDBJ databases">
        <title>Acidithiobacillus ferrianus sp. nov.: a facultatively anaerobic and extremely acidophilic chemolithoautotroph.</title>
        <authorList>
            <person name="Norris P.R."/>
            <person name="Falagan C."/>
            <person name="Moya-Beltran A."/>
            <person name="Castro M."/>
            <person name="Quatrini R."/>
            <person name="Johnson D.B."/>
        </authorList>
    </citation>
    <scope>NUCLEOTIDE SEQUENCE [LARGE SCALE GENOMIC DNA]</scope>
    <source>
        <strain evidence="9">MG</strain>
    </source>
</reference>
<evidence type="ECO:0000259" key="7">
    <source>
        <dbReference type="PROSITE" id="PS50253"/>
    </source>
</evidence>
<dbReference type="AlphaFoldDB" id="A0A845U854"/>
<feature type="transmembrane region" description="Helical" evidence="6">
    <location>
        <begin position="86"/>
        <end position="108"/>
    </location>
</feature>
<evidence type="ECO:0000256" key="4">
    <source>
        <dbReference type="ARBA" id="ARBA00023136"/>
    </source>
</evidence>
<feature type="domain" description="Heme-copper oxidase subunit III family profile" evidence="7">
    <location>
        <begin position="22"/>
        <end position="184"/>
    </location>
</feature>
<evidence type="ECO:0000256" key="1">
    <source>
        <dbReference type="ARBA" id="ARBA00004141"/>
    </source>
</evidence>